<dbReference type="RefSeq" id="WP_161389258.1">
    <property type="nucleotide sequence ID" value="NZ_JBHSCP010000001.1"/>
</dbReference>
<protein>
    <submittedName>
        <fullName evidence="3">Uncharacterized protein</fullName>
    </submittedName>
</protein>
<keyword evidence="4" id="KW-1185">Reference proteome</keyword>
<gene>
    <name evidence="3" type="ORF">GRI97_00800</name>
</gene>
<feature type="chain" id="PRO_5026104570" evidence="2">
    <location>
        <begin position="26"/>
        <end position="265"/>
    </location>
</feature>
<accession>A0A6I4TN85</accession>
<comment type="caution">
    <text evidence="3">The sequence shown here is derived from an EMBL/GenBank/DDBJ whole genome shotgun (WGS) entry which is preliminary data.</text>
</comment>
<evidence type="ECO:0000313" key="3">
    <source>
        <dbReference type="EMBL" id="MXO97525.1"/>
    </source>
</evidence>
<proteinExistence type="predicted"/>
<organism evidence="3 4">
    <name type="scientific">Croceibacterium xixiisoli</name>
    <dbReference type="NCBI Taxonomy" id="1476466"/>
    <lineage>
        <taxon>Bacteria</taxon>
        <taxon>Pseudomonadati</taxon>
        <taxon>Pseudomonadota</taxon>
        <taxon>Alphaproteobacteria</taxon>
        <taxon>Sphingomonadales</taxon>
        <taxon>Erythrobacteraceae</taxon>
        <taxon>Croceibacterium</taxon>
    </lineage>
</organism>
<evidence type="ECO:0000313" key="4">
    <source>
        <dbReference type="Proteomes" id="UP000469430"/>
    </source>
</evidence>
<evidence type="ECO:0000256" key="2">
    <source>
        <dbReference type="SAM" id="SignalP"/>
    </source>
</evidence>
<reference evidence="3 4" key="1">
    <citation type="submission" date="2019-12" db="EMBL/GenBank/DDBJ databases">
        <title>Genomic-based taxomic classification of the family Erythrobacteraceae.</title>
        <authorList>
            <person name="Xu L."/>
        </authorList>
    </citation>
    <scope>NUCLEOTIDE SEQUENCE [LARGE SCALE GENOMIC DNA]</scope>
    <source>
        <strain evidence="3 4">S36</strain>
    </source>
</reference>
<dbReference type="Proteomes" id="UP000469430">
    <property type="component" value="Unassembled WGS sequence"/>
</dbReference>
<dbReference type="EMBL" id="WTYJ01000001">
    <property type="protein sequence ID" value="MXO97525.1"/>
    <property type="molecule type" value="Genomic_DNA"/>
</dbReference>
<dbReference type="AlphaFoldDB" id="A0A6I4TN85"/>
<evidence type="ECO:0000256" key="1">
    <source>
        <dbReference type="SAM" id="MobiDB-lite"/>
    </source>
</evidence>
<keyword evidence="2" id="KW-0732">Signal</keyword>
<sequence length="265" mass="29426">MQAWIHAAWWMAGAAALALATAAGAQDNAIPRATGYADIEKLPDFSGVWNPDWSLLFGEGGRRPADPSLTPAAQAKFDAFRKKQEAEGVDQEAQVHCLPPGMPQIMRMPYPIEFLYTPGRVTIFAETYSQARRIYTDGRPLPEDPDLLFNGSSIGRWDGDTLLVDTIGFSPQIQIAAGIDHGENMRIHERMWLESPEVLRVETTITDPDVLAAPYVMQTAYRKHADWEIREYVCAENNRLRSEEGGANIDLGLDEEDPFGPAVEP</sequence>
<dbReference type="OrthoDB" id="7054794at2"/>
<feature type="region of interest" description="Disordered" evidence="1">
    <location>
        <begin position="246"/>
        <end position="265"/>
    </location>
</feature>
<feature type="signal peptide" evidence="2">
    <location>
        <begin position="1"/>
        <end position="25"/>
    </location>
</feature>
<name>A0A6I4TN85_9SPHN</name>